<evidence type="ECO:0000313" key="7">
    <source>
        <dbReference type="Proteomes" id="UP000283297"/>
    </source>
</evidence>
<feature type="transmembrane region" description="Helical" evidence="1">
    <location>
        <begin position="59"/>
        <end position="77"/>
    </location>
</feature>
<evidence type="ECO:0000313" key="8">
    <source>
        <dbReference type="Proteomes" id="UP000324325"/>
    </source>
</evidence>
<keyword evidence="1" id="KW-0812">Transmembrane</keyword>
<dbReference type="Proteomes" id="UP000324325">
    <property type="component" value="Unassembled WGS sequence"/>
</dbReference>
<dbReference type="InterPro" id="IPR003675">
    <property type="entry name" value="Rce1/LyrA-like_dom"/>
</dbReference>
<dbReference type="GO" id="GO:0004175">
    <property type="term" value="F:endopeptidase activity"/>
    <property type="evidence" value="ECO:0007669"/>
    <property type="project" value="UniProtKB-ARBA"/>
</dbReference>
<dbReference type="EMBL" id="CYYW01000022">
    <property type="protein sequence ID" value="CUO53580.1"/>
    <property type="molecule type" value="Genomic_DNA"/>
</dbReference>
<dbReference type="EMBL" id="QRON01000014">
    <property type="protein sequence ID" value="RHL26298.1"/>
    <property type="molecule type" value="Genomic_DNA"/>
</dbReference>
<dbReference type="InterPro" id="IPR052710">
    <property type="entry name" value="CAAX_protease"/>
</dbReference>
<dbReference type="Pfam" id="PF02517">
    <property type="entry name" value="Rce1-like"/>
    <property type="match status" value="1"/>
</dbReference>
<reference evidence="5 8" key="3">
    <citation type="submission" date="2019-08" db="EMBL/GenBank/DDBJ databases">
        <authorList>
            <person name="Duncan S."/>
            <person name="Walker A."/>
        </authorList>
    </citation>
    <scope>NUCLEOTIDE SEQUENCE [LARGE SCALE GENOMIC DNA]</scope>
    <source>
        <strain evidence="5 8">L2-21</strain>
    </source>
</reference>
<accession>A0A174FYF3</accession>
<name>A0A174FYF3_9FIRM</name>
<reference evidence="4 7" key="2">
    <citation type="submission" date="2018-08" db="EMBL/GenBank/DDBJ databases">
        <title>A genome reference for cultivated species of the human gut microbiota.</title>
        <authorList>
            <person name="Zou Y."/>
            <person name="Xue W."/>
            <person name="Luo G."/>
        </authorList>
    </citation>
    <scope>NUCLEOTIDE SEQUENCE [LARGE SCALE GENOMIC DNA]</scope>
    <source>
        <strain evidence="4 7">AF38-24</strain>
    </source>
</reference>
<feature type="transmembrane region" description="Helical" evidence="1">
    <location>
        <begin position="89"/>
        <end position="110"/>
    </location>
</feature>
<evidence type="ECO:0000313" key="5">
    <source>
        <dbReference type="EMBL" id="TYL58688.1"/>
    </source>
</evidence>
<keyword evidence="1" id="KW-0472">Membrane</keyword>
<dbReference type="PANTHER" id="PTHR36435">
    <property type="entry name" value="SLR1288 PROTEIN"/>
    <property type="match status" value="1"/>
</dbReference>
<dbReference type="AlphaFoldDB" id="A0A174FYF3"/>
<reference evidence="3 6" key="1">
    <citation type="submission" date="2015-09" db="EMBL/GenBank/DDBJ databases">
        <authorList>
            <consortium name="Pathogen Informatics"/>
        </authorList>
    </citation>
    <scope>NUCLEOTIDE SEQUENCE [LARGE SCALE GENOMIC DNA]</scope>
    <source>
        <strain evidence="3 6">2789STDY5608860</strain>
    </source>
</reference>
<reference evidence="5 8" key="4">
    <citation type="submission" date="2019-09" db="EMBL/GenBank/DDBJ databases">
        <title>Strain-level analysis of Eubacterium rectale using genomes from metagenomes.</title>
        <authorList>
            <person name="Karcher N."/>
            <person name="Segata N."/>
        </authorList>
    </citation>
    <scope>NUCLEOTIDE SEQUENCE [LARGE SCALE GENOMIC DNA]</scope>
    <source>
        <strain evidence="5 8">L2-21</strain>
    </source>
</reference>
<organism evidence="3 6">
    <name type="scientific">Agathobacter rectalis</name>
    <dbReference type="NCBI Taxonomy" id="39491"/>
    <lineage>
        <taxon>Bacteria</taxon>
        <taxon>Bacillati</taxon>
        <taxon>Bacillota</taxon>
        <taxon>Clostridia</taxon>
        <taxon>Lachnospirales</taxon>
        <taxon>Lachnospiraceae</taxon>
        <taxon>Agathobacter</taxon>
    </lineage>
</organism>
<keyword evidence="4" id="KW-0378">Hydrolase</keyword>
<dbReference type="PANTHER" id="PTHR36435:SF1">
    <property type="entry name" value="CAAX AMINO TERMINAL PROTEASE FAMILY PROTEIN"/>
    <property type="match status" value="1"/>
</dbReference>
<dbReference type="GO" id="GO:0080120">
    <property type="term" value="P:CAAX-box protein maturation"/>
    <property type="evidence" value="ECO:0007669"/>
    <property type="project" value="UniProtKB-ARBA"/>
</dbReference>
<feature type="transmembrane region" description="Helical" evidence="1">
    <location>
        <begin position="182"/>
        <end position="200"/>
    </location>
</feature>
<sequence length="230" mass="26323">MKSSLNKLFYMRLLLYKTTMKKIYKVTIMVYAIIFIIGYLGGFKYMNIVLNHYIEYSDYIMYALIFFLSIGIFYPFLREGFKTFDKEILNEISTVFLIIAFLSVLIQVLLGEGEEKALSASVIIKIIIFSPVIEELFNRCAVITILKTILKADNVAYMLISAVIFAMFHINSLKQSGFMPEISNLLIYFILGMGCAYVYLRTNNIVSAIVLHMFWNVSIVGGIISGIAHR</sequence>
<evidence type="ECO:0000259" key="2">
    <source>
        <dbReference type="Pfam" id="PF02517"/>
    </source>
</evidence>
<protein>
    <submittedName>
        <fullName evidence="3">CAAX amino terminal protease self-immunity</fullName>
    </submittedName>
    <submittedName>
        <fullName evidence="4">CPBP family intramembrane metalloprotease</fullName>
    </submittedName>
</protein>
<gene>
    <name evidence="4" type="ORF">DW028_13685</name>
    <name evidence="3" type="ORF">ERS852417_02521</name>
    <name evidence="5" type="ORF">FYL37_05770</name>
</gene>
<feature type="transmembrane region" description="Helical" evidence="1">
    <location>
        <begin position="21"/>
        <end position="39"/>
    </location>
</feature>
<feature type="transmembrane region" description="Helical" evidence="1">
    <location>
        <begin position="154"/>
        <end position="170"/>
    </location>
</feature>
<dbReference type="EMBL" id="VSTG01000005">
    <property type="protein sequence ID" value="TYL58688.1"/>
    <property type="molecule type" value="Genomic_DNA"/>
</dbReference>
<evidence type="ECO:0000313" key="4">
    <source>
        <dbReference type="EMBL" id="RHL26298.1"/>
    </source>
</evidence>
<dbReference type="GO" id="GO:0008237">
    <property type="term" value="F:metallopeptidase activity"/>
    <property type="evidence" value="ECO:0007669"/>
    <property type="project" value="UniProtKB-KW"/>
</dbReference>
<evidence type="ECO:0000313" key="6">
    <source>
        <dbReference type="Proteomes" id="UP000095384"/>
    </source>
</evidence>
<keyword evidence="4" id="KW-0482">Metalloprotease</keyword>
<feature type="transmembrane region" description="Helical" evidence="1">
    <location>
        <begin position="116"/>
        <end position="133"/>
    </location>
</feature>
<evidence type="ECO:0000256" key="1">
    <source>
        <dbReference type="SAM" id="Phobius"/>
    </source>
</evidence>
<proteinExistence type="predicted"/>
<dbReference type="GO" id="GO:0006508">
    <property type="term" value="P:proteolysis"/>
    <property type="evidence" value="ECO:0007669"/>
    <property type="project" value="UniProtKB-KW"/>
</dbReference>
<dbReference type="Proteomes" id="UP000283297">
    <property type="component" value="Unassembled WGS sequence"/>
</dbReference>
<keyword evidence="1" id="KW-1133">Transmembrane helix</keyword>
<evidence type="ECO:0000313" key="3">
    <source>
        <dbReference type="EMBL" id="CUO53580.1"/>
    </source>
</evidence>
<feature type="transmembrane region" description="Helical" evidence="1">
    <location>
        <begin position="205"/>
        <end position="228"/>
    </location>
</feature>
<dbReference type="Proteomes" id="UP000095384">
    <property type="component" value="Unassembled WGS sequence"/>
</dbReference>
<keyword evidence="3" id="KW-0645">Protease</keyword>
<feature type="domain" description="CAAX prenyl protease 2/Lysostaphin resistance protein A-like" evidence="2">
    <location>
        <begin position="121"/>
        <end position="217"/>
    </location>
</feature>